<organism evidence="1 2">
    <name type="scientific">Rubroshorea leprosula</name>
    <dbReference type="NCBI Taxonomy" id="152421"/>
    <lineage>
        <taxon>Eukaryota</taxon>
        <taxon>Viridiplantae</taxon>
        <taxon>Streptophyta</taxon>
        <taxon>Embryophyta</taxon>
        <taxon>Tracheophyta</taxon>
        <taxon>Spermatophyta</taxon>
        <taxon>Magnoliopsida</taxon>
        <taxon>eudicotyledons</taxon>
        <taxon>Gunneridae</taxon>
        <taxon>Pentapetalae</taxon>
        <taxon>rosids</taxon>
        <taxon>malvids</taxon>
        <taxon>Malvales</taxon>
        <taxon>Dipterocarpaceae</taxon>
        <taxon>Rubroshorea</taxon>
    </lineage>
</organism>
<comment type="caution">
    <text evidence="1">The sequence shown here is derived from an EMBL/GenBank/DDBJ whole genome shotgun (WGS) entry which is preliminary data.</text>
</comment>
<keyword evidence="2" id="KW-1185">Reference proteome</keyword>
<dbReference type="AlphaFoldDB" id="A0AAV5INB6"/>
<dbReference type="PANTHER" id="PTHR34560">
    <property type="entry name" value="POLYKETIDE CYCLASE/DEHYDRASE/LIPID TRANSPORT SUPERFAMILY PROTEIN"/>
    <property type="match status" value="1"/>
</dbReference>
<dbReference type="EMBL" id="BPVZ01000017">
    <property type="protein sequence ID" value="GKV01349.1"/>
    <property type="molecule type" value="Genomic_DNA"/>
</dbReference>
<protein>
    <submittedName>
        <fullName evidence="1">Uncharacterized protein</fullName>
    </submittedName>
</protein>
<evidence type="ECO:0000313" key="2">
    <source>
        <dbReference type="Proteomes" id="UP001054252"/>
    </source>
</evidence>
<gene>
    <name evidence="1" type="ORF">SLEP1_g13905</name>
</gene>
<reference evidence="1 2" key="1">
    <citation type="journal article" date="2021" name="Commun. Biol.">
        <title>The genome of Shorea leprosula (Dipterocarpaceae) highlights the ecological relevance of drought in aseasonal tropical rainforests.</title>
        <authorList>
            <person name="Ng K.K.S."/>
            <person name="Kobayashi M.J."/>
            <person name="Fawcett J.A."/>
            <person name="Hatakeyama M."/>
            <person name="Paape T."/>
            <person name="Ng C.H."/>
            <person name="Ang C.C."/>
            <person name="Tnah L.H."/>
            <person name="Lee C.T."/>
            <person name="Nishiyama T."/>
            <person name="Sese J."/>
            <person name="O'Brien M.J."/>
            <person name="Copetti D."/>
            <person name="Mohd Noor M.I."/>
            <person name="Ong R.C."/>
            <person name="Putra M."/>
            <person name="Sireger I.Z."/>
            <person name="Indrioko S."/>
            <person name="Kosugi Y."/>
            <person name="Izuno A."/>
            <person name="Isagi Y."/>
            <person name="Lee S.L."/>
            <person name="Shimizu K.K."/>
        </authorList>
    </citation>
    <scope>NUCLEOTIDE SEQUENCE [LARGE SCALE GENOMIC DNA]</scope>
    <source>
        <strain evidence="1">214</strain>
    </source>
</reference>
<proteinExistence type="predicted"/>
<evidence type="ECO:0000313" key="1">
    <source>
        <dbReference type="EMBL" id="GKV01349.1"/>
    </source>
</evidence>
<accession>A0AAV5INB6</accession>
<name>A0AAV5INB6_9ROSI</name>
<dbReference type="Proteomes" id="UP001054252">
    <property type="component" value="Unassembled WGS sequence"/>
</dbReference>
<dbReference type="PANTHER" id="PTHR34560:SF1">
    <property type="entry name" value="START DOMAIN-CONTAINING PROTEIN"/>
    <property type="match status" value="1"/>
</dbReference>
<sequence length="89" mass="10292">MEKQKISIYRERLDKTLASAELTNEETLEILIKNQILQTSQHEKDGFSENVLKKRTAEVSNFLNMLRSASVNDLELSKTREASHGEWKV</sequence>